<dbReference type="SUPFAM" id="SSF56931">
    <property type="entry name" value="Outer membrane phospholipase A (OMPLA)"/>
    <property type="match status" value="1"/>
</dbReference>
<evidence type="ECO:0000256" key="1">
    <source>
        <dbReference type="ARBA" id="ARBA00000111"/>
    </source>
</evidence>
<evidence type="ECO:0000256" key="14">
    <source>
        <dbReference type="ARBA" id="ARBA00023237"/>
    </source>
</evidence>
<dbReference type="Proteomes" id="UP000676996">
    <property type="component" value="Unassembled WGS sequence"/>
</dbReference>
<evidence type="ECO:0000256" key="6">
    <source>
        <dbReference type="ARBA" id="ARBA00022692"/>
    </source>
</evidence>
<keyword evidence="13" id="KW-0472">Membrane</keyword>
<evidence type="ECO:0000256" key="11">
    <source>
        <dbReference type="ARBA" id="ARBA00022963"/>
    </source>
</evidence>
<feature type="binding site" description="in dimeric form" evidence="16">
    <location>
        <position position="180"/>
    </location>
    <ligand>
        <name>Ca(2+)</name>
        <dbReference type="ChEBI" id="CHEBI:29108"/>
        <label>1</label>
    </ligand>
</feature>
<evidence type="ECO:0000256" key="13">
    <source>
        <dbReference type="ARBA" id="ARBA00023136"/>
    </source>
</evidence>
<evidence type="ECO:0000256" key="9">
    <source>
        <dbReference type="ARBA" id="ARBA00022801"/>
    </source>
</evidence>
<feature type="signal peptide" evidence="17">
    <location>
        <begin position="1"/>
        <end position="20"/>
    </location>
</feature>
<feature type="active site" description="Proton acceptor" evidence="15">
    <location>
        <position position="210"/>
    </location>
</feature>
<accession>A0A8T4IF68</accession>
<dbReference type="GO" id="GO:0016042">
    <property type="term" value="P:lipid catabolic process"/>
    <property type="evidence" value="ECO:0007669"/>
    <property type="project" value="UniProtKB-KW"/>
</dbReference>
<dbReference type="GO" id="GO:0009279">
    <property type="term" value="C:cell outer membrane"/>
    <property type="evidence" value="ECO:0007669"/>
    <property type="project" value="UniProtKB-SubCell"/>
</dbReference>
<dbReference type="EC" id="3.1.1.32" evidence="17"/>
<dbReference type="InterPro" id="IPR003187">
    <property type="entry name" value="PLipase_A1"/>
</dbReference>
<organism evidence="18 19">
    <name type="scientific">Stakelama marina</name>
    <dbReference type="NCBI Taxonomy" id="2826939"/>
    <lineage>
        <taxon>Bacteria</taxon>
        <taxon>Pseudomonadati</taxon>
        <taxon>Pseudomonadota</taxon>
        <taxon>Alphaproteobacteria</taxon>
        <taxon>Sphingomonadales</taxon>
        <taxon>Sphingomonadaceae</taxon>
        <taxon>Stakelama</taxon>
    </lineage>
</organism>
<evidence type="ECO:0000313" key="19">
    <source>
        <dbReference type="Proteomes" id="UP000676996"/>
    </source>
</evidence>
<comment type="subcellular location">
    <subcellularLocation>
        <location evidence="17">Cell outer membrane</location>
        <topology evidence="17">Multi-pass membrane protein</topology>
    </subcellularLocation>
    <text evidence="17">One of the very few enzymes located there.</text>
</comment>
<dbReference type="Pfam" id="PF02253">
    <property type="entry name" value="PLA1"/>
    <property type="match status" value="1"/>
</dbReference>
<evidence type="ECO:0000256" key="5">
    <source>
        <dbReference type="ARBA" id="ARBA00022452"/>
    </source>
</evidence>
<evidence type="ECO:0000256" key="4">
    <source>
        <dbReference type="ARBA" id="ARBA00011702"/>
    </source>
</evidence>
<comment type="catalytic activity">
    <reaction evidence="1 17">
        <text>a 1,2-diacyl-sn-glycero-3-phosphocholine + H2O = a 2-acyl-sn-glycero-3-phosphocholine + a fatty acid + H(+)</text>
        <dbReference type="Rhea" id="RHEA:18689"/>
        <dbReference type="ChEBI" id="CHEBI:15377"/>
        <dbReference type="ChEBI" id="CHEBI:15378"/>
        <dbReference type="ChEBI" id="CHEBI:28868"/>
        <dbReference type="ChEBI" id="CHEBI:57643"/>
        <dbReference type="ChEBI" id="CHEBI:57875"/>
        <dbReference type="EC" id="3.1.1.32"/>
    </reaction>
</comment>
<comment type="function">
    <text evidence="17">Hydrolysis of phosphatidylcholine with phospholipase A2 (EC 3.1.1.4) and phospholipase A1 (EC 3.1.1.32) activities.</text>
</comment>
<dbReference type="InterPro" id="IPR036541">
    <property type="entry name" value="PLipase_A1_sf"/>
</dbReference>
<comment type="subunit">
    <text evidence="4 17">Homodimer; dimerization is reversible, and the dimeric form is the active one.</text>
</comment>
<dbReference type="PANTHER" id="PTHR40457">
    <property type="entry name" value="PHOSPHOLIPASE A1"/>
    <property type="match status" value="1"/>
</dbReference>
<keyword evidence="10 16" id="KW-0106">Calcium</keyword>
<comment type="cofactor">
    <cofactor evidence="17">
        <name>Ca(2+)</name>
        <dbReference type="ChEBI" id="CHEBI:29108"/>
    </cofactor>
    <text evidence="17">Binds 1 Ca(2+) ion per monomer. In the dimeric form the Ca(2+) is bound by different amino acids with binding of each Ca(2+) shared with ligands coming from each monomer. The Ca(2+) ion may have a role in catalysis.</text>
</comment>
<dbReference type="EMBL" id="JAGRQC010000003">
    <property type="protein sequence ID" value="MBR0553203.1"/>
    <property type="molecule type" value="Genomic_DNA"/>
</dbReference>
<keyword evidence="7 16" id="KW-0479">Metal-binding</keyword>
<evidence type="ECO:0000256" key="12">
    <source>
        <dbReference type="ARBA" id="ARBA00023098"/>
    </source>
</evidence>
<reference evidence="18" key="1">
    <citation type="submission" date="2021-04" db="EMBL/GenBank/DDBJ databases">
        <title>Ouciella asimina sp. nov., isolated from the surface seawater in the hydrothermal field of Okinawa Trough.</title>
        <authorList>
            <person name="Shuang W."/>
        </authorList>
    </citation>
    <scope>NUCLEOTIDE SEQUENCE</scope>
    <source>
        <strain evidence="18">LXI357</strain>
    </source>
</reference>
<keyword evidence="14 17" id="KW-0998">Cell outer membrane</keyword>
<evidence type="ECO:0000313" key="18">
    <source>
        <dbReference type="EMBL" id="MBR0553203.1"/>
    </source>
</evidence>
<dbReference type="GO" id="GO:0004623">
    <property type="term" value="F:phospholipase A2 activity"/>
    <property type="evidence" value="ECO:0007669"/>
    <property type="project" value="UniProtKB-EC"/>
</dbReference>
<feature type="chain" id="PRO_5035968515" description="Phospholipase A1" evidence="17">
    <location>
        <begin position="21"/>
        <end position="346"/>
    </location>
</feature>
<keyword evidence="9 17" id="KW-0378">Hydrolase</keyword>
<evidence type="ECO:0000256" key="16">
    <source>
        <dbReference type="PIRSR" id="PIRSR603187-2"/>
    </source>
</evidence>
<dbReference type="GO" id="GO:0008970">
    <property type="term" value="F:phospholipase A1 activity"/>
    <property type="evidence" value="ECO:0007669"/>
    <property type="project" value="UniProtKB-EC"/>
</dbReference>
<dbReference type="AlphaFoldDB" id="A0A8T4IF68"/>
<keyword evidence="19" id="KW-1185">Reference proteome</keyword>
<evidence type="ECO:0000256" key="17">
    <source>
        <dbReference type="RuleBase" id="RU366027"/>
    </source>
</evidence>
<comment type="catalytic activity">
    <reaction evidence="2 17">
        <text>a 1,2-diacyl-sn-glycero-3-phosphocholine + H2O = a 1-acyl-sn-glycero-3-phosphocholine + a fatty acid + H(+)</text>
        <dbReference type="Rhea" id="RHEA:15801"/>
        <dbReference type="ChEBI" id="CHEBI:15377"/>
        <dbReference type="ChEBI" id="CHEBI:15378"/>
        <dbReference type="ChEBI" id="CHEBI:28868"/>
        <dbReference type="ChEBI" id="CHEBI:57643"/>
        <dbReference type="ChEBI" id="CHEBI:58168"/>
        <dbReference type="EC" id="3.1.1.4"/>
    </reaction>
</comment>
<evidence type="ECO:0000256" key="15">
    <source>
        <dbReference type="PIRSR" id="PIRSR603187-1"/>
    </source>
</evidence>
<dbReference type="GO" id="GO:0046872">
    <property type="term" value="F:metal ion binding"/>
    <property type="evidence" value="ECO:0007669"/>
    <property type="project" value="UniProtKB-KW"/>
</dbReference>
<keyword evidence="12 17" id="KW-0443">Lipid metabolism</keyword>
<dbReference type="Gene3D" id="2.40.230.10">
    <property type="entry name" value="Phospholipase A1"/>
    <property type="match status" value="1"/>
</dbReference>
<keyword evidence="11 17" id="KW-0442">Lipid degradation</keyword>
<feature type="binding site" description="in dimeric form" evidence="16">
    <location>
        <position position="220"/>
    </location>
    <ligand>
        <name>Ca(2+)</name>
        <dbReference type="ChEBI" id="CHEBI:29108"/>
        <label>1</label>
    </ligand>
</feature>
<feature type="active site" description="Nucleophile" evidence="15">
    <location>
        <position position="212"/>
    </location>
</feature>
<comment type="similarity">
    <text evidence="3 17">Belongs to the phospholipase A1 family.</text>
</comment>
<evidence type="ECO:0000256" key="7">
    <source>
        <dbReference type="ARBA" id="ARBA00022723"/>
    </source>
</evidence>
<dbReference type="EC" id="3.1.1.4" evidence="17"/>
<feature type="binding site" description="in dimeric form" evidence="16">
    <location>
        <position position="215"/>
    </location>
    <ligand>
        <name>Ca(2+)</name>
        <dbReference type="ChEBI" id="CHEBI:29108"/>
        <label>1</label>
    </ligand>
</feature>
<name>A0A8T4IF68_9SPHN</name>
<evidence type="ECO:0000256" key="10">
    <source>
        <dbReference type="ARBA" id="ARBA00022837"/>
    </source>
</evidence>
<evidence type="ECO:0000256" key="3">
    <source>
        <dbReference type="ARBA" id="ARBA00010525"/>
    </source>
</evidence>
<dbReference type="PANTHER" id="PTHR40457:SF1">
    <property type="entry name" value="PHOSPHOLIPASE A1"/>
    <property type="match status" value="1"/>
</dbReference>
<keyword evidence="8 17" id="KW-0732">Signal</keyword>
<evidence type="ECO:0000256" key="8">
    <source>
        <dbReference type="ARBA" id="ARBA00022729"/>
    </source>
</evidence>
<keyword evidence="6" id="KW-0812">Transmembrane</keyword>
<comment type="caution">
    <text evidence="18">The sequence shown here is derived from an EMBL/GenBank/DDBJ whole genome shotgun (WGS) entry which is preliminary data.</text>
</comment>
<dbReference type="RefSeq" id="WP_284054443.1">
    <property type="nucleotide sequence ID" value="NZ_JAGRQC010000003.1"/>
</dbReference>
<evidence type="ECO:0000256" key="2">
    <source>
        <dbReference type="ARBA" id="ARBA00001604"/>
    </source>
</evidence>
<proteinExistence type="inferred from homology"/>
<protein>
    <recommendedName>
        <fullName evidence="17">Phospholipase A1</fullName>
        <ecNumber evidence="17">3.1.1.32</ecNumber>
        <ecNumber evidence="17">3.1.1.4</ecNumber>
    </recommendedName>
    <alternativeName>
        <fullName evidence="17">Phosphatidylcholine 1-acylhydrolase</fullName>
    </alternativeName>
</protein>
<dbReference type="PRINTS" id="PR01486">
    <property type="entry name" value="PHPHLIPASEA1"/>
</dbReference>
<gene>
    <name evidence="18" type="ORF">J7S20_11860</name>
</gene>
<keyword evidence="5" id="KW-1134">Transmembrane beta strand</keyword>
<sequence>MNPQAAFALAALAFASPVAAQVRVVPEQPASAAAAADGVDIYFVNEGDAAEPATPPARITVTAADGTRLTLDRAPGAAPTIAPGGFAKLRYVPAQAVAKAPPRGSAAAAETTMLSSTGASSGILDRFAPHEPTYGAFGLNDAGGKLQISFAFRPFEGTGALDGVRFAYTQTMFWAVDEPSGPFRATIYSPELYYERAVGDDLVAAAGYRHDSNGRGGIASVDVNRIFIRASKRFDLGGDWQAELSPEAWLYVGKLSRQERIGDYWGYTGLGASIEQEDGLKVALHARGNPVTGKGSGELFVSYPLVDLGAGTGFYLFGQAFTGYGEALDDYRVADTHARLGIALTR</sequence>